<evidence type="ECO:0000313" key="13">
    <source>
        <dbReference type="EMBL" id="OGG54442.1"/>
    </source>
</evidence>
<evidence type="ECO:0000313" key="14">
    <source>
        <dbReference type="Proteomes" id="UP000177659"/>
    </source>
</evidence>
<proteinExistence type="inferred from homology"/>
<dbReference type="InterPro" id="IPR020046">
    <property type="entry name" value="5-3_exonucl_a-hlix_arch_N"/>
</dbReference>
<comment type="caution">
    <text evidence="13">The sequence shown here is derived from an EMBL/GenBank/DDBJ whole genome shotgun (WGS) entry which is preliminary data.</text>
</comment>
<keyword evidence="8" id="KW-0238">DNA-binding</keyword>
<keyword evidence="4" id="KW-0548">Nucleotidyltransferase</keyword>
<organism evidence="13 14">
    <name type="scientific">Candidatus Kaiserbacteria bacterium RIFCSPHIGHO2_02_FULL_49_11</name>
    <dbReference type="NCBI Taxonomy" id="1798489"/>
    <lineage>
        <taxon>Bacteria</taxon>
        <taxon>Candidatus Kaiseribacteriota</taxon>
    </lineage>
</organism>
<dbReference type="GO" id="GO:0008409">
    <property type="term" value="F:5'-3' exonuclease activity"/>
    <property type="evidence" value="ECO:0007669"/>
    <property type="project" value="InterPro"/>
</dbReference>
<dbReference type="InterPro" id="IPR029060">
    <property type="entry name" value="PIN-like_dom_sf"/>
</dbReference>
<feature type="domain" description="5'-3' exonuclease" evidence="11">
    <location>
        <begin position="17"/>
        <end position="287"/>
    </location>
</feature>
<dbReference type="SUPFAM" id="SSF88723">
    <property type="entry name" value="PIN domain-like"/>
    <property type="match status" value="1"/>
</dbReference>
<evidence type="ECO:0000256" key="9">
    <source>
        <dbReference type="ARBA" id="ARBA00023204"/>
    </source>
</evidence>
<dbReference type="SMART" id="SM00279">
    <property type="entry name" value="HhH2"/>
    <property type="match status" value="1"/>
</dbReference>
<accession>A0A1F6D036</accession>
<dbReference type="Pfam" id="PF02739">
    <property type="entry name" value="5_3_exonuc_N"/>
    <property type="match status" value="1"/>
</dbReference>
<keyword evidence="7" id="KW-0239">DNA-directed DNA polymerase</keyword>
<dbReference type="PANTHER" id="PTHR10133">
    <property type="entry name" value="DNA POLYMERASE I"/>
    <property type="match status" value="1"/>
</dbReference>
<evidence type="ECO:0000259" key="12">
    <source>
        <dbReference type="SMART" id="SM00482"/>
    </source>
</evidence>
<dbReference type="FunFam" id="1.10.150.20:FF:000002">
    <property type="entry name" value="DNA polymerase I"/>
    <property type="match status" value="1"/>
</dbReference>
<evidence type="ECO:0000256" key="10">
    <source>
        <dbReference type="ARBA" id="ARBA00049244"/>
    </source>
</evidence>
<dbReference type="InterPro" id="IPR002421">
    <property type="entry name" value="5-3_exonuclease"/>
</dbReference>
<dbReference type="GO" id="GO:0006261">
    <property type="term" value="P:DNA-templated DNA replication"/>
    <property type="evidence" value="ECO:0007669"/>
    <property type="project" value="InterPro"/>
</dbReference>
<dbReference type="InterPro" id="IPR036279">
    <property type="entry name" value="5-3_exonuclease_C_sf"/>
</dbReference>
<dbReference type="Gene3D" id="1.10.150.20">
    <property type="entry name" value="5' to 3' exonuclease, C-terminal subdomain"/>
    <property type="match status" value="2"/>
</dbReference>
<dbReference type="AlphaFoldDB" id="A0A1F6D036"/>
<protein>
    <recommendedName>
        <fullName evidence="2">DNA-directed DNA polymerase</fullName>
        <ecNumber evidence="2">2.7.7.7</ecNumber>
    </recommendedName>
</protein>
<evidence type="ECO:0000259" key="11">
    <source>
        <dbReference type="SMART" id="SM00475"/>
    </source>
</evidence>
<evidence type="ECO:0000256" key="8">
    <source>
        <dbReference type="ARBA" id="ARBA00023125"/>
    </source>
</evidence>
<dbReference type="SUPFAM" id="SSF47807">
    <property type="entry name" value="5' to 3' exonuclease, C-terminal subdomain"/>
    <property type="match status" value="1"/>
</dbReference>
<dbReference type="CDD" id="cd08637">
    <property type="entry name" value="DNA_pol_A_pol_I_C"/>
    <property type="match status" value="1"/>
</dbReference>
<dbReference type="GO" id="GO:0006302">
    <property type="term" value="P:double-strand break repair"/>
    <property type="evidence" value="ECO:0007669"/>
    <property type="project" value="TreeGrafter"/>
</dbReference>
<dbReference type="CDD" id="cd09859">
    <property type="entry name" value="PIN_53EXO"/>
    <property type="match status" value="1"/>
</dbReference>
<dbReference type="InterPro" id="IPR002298">
    <property type="entry name" value="DNA_polymerase_A"/>
</dbReference>
<gene>
    <name evidence="13" type="ORF">A3D62_01955</name>
</gene>
<dbReference type="InterPro" id="IPR008918">
    <property type="entry name" value="HhH2"/>
</dbReference>
<dbReference type="InterPro" id="IPR019760">
    <property type="entry name" value="DNA-dir_DNA_pol_A_CS"/>
</dbReference>
<name>A0A1F6D036_9BACT</name>
<reference evidence="13 14" key="1">
    <citation type="journal article" date="2016" name="Nat. Commun.">
        <title>Thousands of microbial genomes shed light on interconnected biogeochemical processes in an aquifer system.</title>
        <authorList>
            <person name="Anantharaman K."/>
            <person name="Brown C.T."/>
            <person name="Hug L.A."/>
            <person name="Sharon I."/>
            <person name="Castelle C.J."/>
            <person name="Probst A.J."/>
            <person name="Thomas B.C."/>
            <person name="Singh A."/>
            <person name="Wilkins M.J."/>
            <person name="Karaoz U."/>
            <person name="Brodie E.L."/>
            <person name="Williams K.H."/>
            <person name="Hubbard S.S."/>
            <person name="Banfield J.F."/>
        </authorList>
    </citation>
    <scope>NUCLEOTIDE SEQUENCE [LARGE SCALE GENOMIC DNA]</scope>
</reference>
<evidence type="ECO:0000256" key="7">
    <source>
        <dbReference type="ARBA" id="ARBA00022932"/>
    </source>
</evidence>
<comment type="similarity">
    <text evidence="1">Belongs to the DNA polymerase type-A family.</text>
</comment>
<dbReference type="FunFam" id="1.20.1060.10:FF:000001">
    <property type="entry name" value="DNA polymerase I"/>
    <property type="match status" value="1"/>
</dbReference>
<keyword evidence="6" id="KW-0227">DNA damage</keyword>
<dbReference type="SMART" id="SM00482">
    <property type="entry name" value="POLAc"/>
    <property type="match status" value="1"/>
</dbReference>
<dbReference type="SUPFAM" id="SSF56672">
    <property type="entry name" value="DNA/RNA polymerases"/>
    <property type="match status" value="1"/>
</dbReference>
<dbReference type="PRINTS" id="PR00868">
    <property type="entry name" value="DNAPOLI"/>
</dbReference>
<dbReference type="PROSITE" id="PS00447">
    <property type="entry name" value="DNA_POLYMERASE_A"/>
    <property type="match status" value="1"/>
</dbReference>
<dbReference type="Gene3D" id="3.40.50.1010">
    <property type="entry name" value="5'-nuclease"/>
    <property type="match status" value="1"/>
</dbReference>
<evidence type="ECO:0000256" key="1">
    <source>
        <dbReference type="ARBA" id="ARBA00007705"/>
    </source>
</evidence>
<evidence type="ECO:0000256" key="4">
    <source>
        <dbReference type="ARBA" id="ARBA00022695"/>
    </source>
</evidence>
<keyword evidence="9" id="KW-0234">DNA repair</keyword>
<dbReference type="Gene3D" id="1.20.1060.10">
    <property type="entry name" value="Taq DNA Polymerase, Chain T, domain 4"/>
    <property type="match status" value="1"/>
</dbReference>
<dbReference type="GO" id="GO:0003887">
    <property type="term" value="F:DNA-directed DNA polymerase activity"/>
    <property type="evidence" value="ECO:0007669"/>
    <property type="project" value="UniProtKB-KW"/>
</dbReference>
<dbReference type="Pfam" id="PF00476">
    <property type="entry name" value="DNA_pol_A"/>
    <property type="match status" value="1"/>
</dbReference>
<dbReference type="GO" id="GO:0003677">
    <property type="term" value="F:DNA binding"/>
    <property type="evidence" value="ECO:0007669"/>
    <property type="project" value="UniProtKB-KW"/>
</dbReference>
<dbReference type="InterPro" id="IPR001098">
    <property type="entry name" value="DNA-dir_DNA_pol_A_palm_dom"/>
</dbReference>
<dbReference type="Proteomes" id="UP000177659">
    <property type="component" value="Unassembled WGS sequence"/>
</dbReference>
<evidence type="ECO:0000256" key="6">
    <source>
        <dbReference type="ARBA" id="ARBA00022763"/>
    </source>
</evidence>
<evidence type="ECO:0000256" key="5">
    <source>
        <dbReference type="ARBA" id="ARBA00022705"/>
    </source>
</evidence>
<dbReference type="CDD" id="cd09898">
    <property type="entry name" value="H3TH_53EXO"/>
    <property type="match status" value="1"/>
</dbReference>
<comment type="catalytic activity">
    <reaction evidence="10">
        <text>DNA(n) + a 2'-deoxyribonucleoside 5'-triphosphate = DNA(n+1) + diphosphate</text>
        <dbReference type="Rhea" id="RHEA:22508"/>
        <dbReference type="Rhea" id="RHEA-COMP:17339"/>
        <dbReference type="Rhea" id="RHEA-COMP:17340"/>
        <dbReference type="ChEBI" id="CHEBI:33019"/>
        <dbReference type="ChEBI" id="CHEBI:61560"/>
        <dbReference type="ChEBI" id="CHEBI:173112"/>
        <dbReference type="EC" id="2.7.7.7"/>
    </reaction>
</comment>
<evidence type="ECO:0000256" key="2">
    <source>
        <dbReference type="ARBA" id="ARBA00012417"/>
    </source>
</evidence>
<sequence length="804" mass="91228">MHKKSSLPQKKSTVSAKKLVLLDAHAILHRAYHALPEFSSSKGEPTGALYGLTAMLMKIITELKPDYLIACYDLPEPTFRHDVYDAYKGKREKTEDALVAQIERSRDIFAAFNIPIYEKAGFEADDILGTIVEQTKGQKDLETIIASGDMDTLQLIDATRVRVYTLRKGIQDTILYDENAVVERFGFKPKLLPDFKGLRGDPSDNIIGVPGIGEKTATTLVRAFGSIEDMYATLKKKGSAAFEKAGIKPRISTLLLEHEEEALFSKMLALIRRDVPISFSLPQERFDEALDMDAALRLFDELSFRTLSVRFKNLLGKSGEVRDEVPEEKEAIDERELQETAIALWLLRSDKTNPDLEEILQFARTRSFKEARENIFEQLKKQKLDTIYETIEKPLIPIIEKMKRDGIAIDTLYLKELSKEYHKELEKLEKRIYLHAGGPFNINSPRQLGDILFEKLKLSIKNQKKTGTGQKSTRESELEKMKGLHPIIEDILSYRELQKLLSTYIDNIPTMVNRSGRLHAQFIQTGTTTGRMASQNPNLQNIPIKTELGRRIRNAFVASEGYALVACDYSQIDLRSAALLSRDEKLTEIFKEGGDVHRAVASEVFEVAPQDVDYELRRRAKVINFGIIYGMGVNALRQSLGQETTTRAEAQEFYNEYFKKFSTLANYLNGVKAEAARKGYTETYFGRRRYFDGIKSSIPFVRAAAERMAINAPIQGTSADIIKIATIRVDEYLKKEGYEEKVRLLLQVHDELVYEITAKERDVVIPKIKEIMEGVLLPKETGGFQFTVDVSTGPNWGEMQKLAL</sequence>
<dbReference type="InterPro" id="IPR020045">
    <property type="entry name" value="DNA_polI_H3TH"/>
</dbReference>
<dbReference type="SMART" id="SM00475">
    <property type="entry name" value="53EXOc"/>
    <property type="match status" value="1"/>
</dbReference>
<keyword evidence="3" id="KW-0808">Transferase</keyword>
<dbReference type="Pfam" id="PF01367">
    <property type="entry name" value="5_3_exonuc"/>
    <property type="match status" value="1"/>
</dbReference>
<dbReference type="EMBL" id="MFLC01000038">
    <property type="protein sequence ID" value="OGG54442.1"/>
    <property type="molecule type" value="Genomic_DNA"/>
</dbReference>
<dbReference type="Gene3D" id="3.30.70.370">
    <property type="match status" value="1"/>
</dbReference>
<feature type="domain" description="DNA-directed DNA polymerase family A palm" evidence="12">
    <location>
        <begin position="549"/>
        <end position="760"/>
    </location>
</feature>
<evidence type="ECO:0000256" key="3">
    <source>
        <dbReference type="ARBA" id="ARBA00022679"/>
    </source>
</evidence>
<dbReference type="PANTHER" id="PTHR10133:SF27">
    <property type="entry name" value="DNA POLYMERASE NU"/>
    <property type="match status" value="1"/>
</dbReference>
<dbReference type="InterPro" id="IPR043502">
    <property type="entry name" value="DNA/RNA_pol_sf"/>
</dbReference>
<dbReference type="EC" id="2.7.7.7" evidence="2"/>
<keyword evidence="5" id="KW-0235">DNA replication</keyword>
<dbReference type="FunFam" id="1.10.150.20:FF:000003">
    <property type="entry name" value="DNA polymerase I"/>
    <property type="match status" value="1"/>
</dbReference>